<dbReference type="EMBL" id="QJKJ01005767">
    <property type="protein sequence ID" value="RDX89096.1"/>
    <property type="molecule type" value="Genomic_DNA"/>
</dbReference>
<gene>
    <name evidence="1" type="ORF">CR513_29221</name>
</gene>
<dbReference type="PANTHER" id="PTHR33067">
    <property type="entry name" value="RNA-DIRECTED DNA POLYMERASE-RELATED"/>
    <property type="match status" value="1"/>
</dbReference>
<proteinExistence type="predicted"/>
<organism evidence="1 2">
    <name type="scientific">Mucuna pruriens</name>
    <name type="common">Velvet bean</name>
    <name type="synonym">Dolichos pruriens</name>
    <dbReference type="NCBI Taxonomy" id="157652"/>
    <lineage>
        <taxon>Eukaryota</taxon>
        <taxon>Viridiplantae</taxon>
        <taxon>Streptophyta</taxon>
        <taxon>Embryophyta</taxon>
        <taxon>Tracheophyta</taxon>
        <taxon>Spermatophyta</taxon>
        <taxon>Magnoliopsida</taxon>
        <taxon>eudicotyledons</taxon>
        <taxon>Gunneridae</taxon>
        <taxon>Pentapetalae</taxon>
        <taxon>rosids</taxon>
        <taxon>fabids</taxon>
        <taxon>Fabales</taxon>
        <taxon>Fabaceae</taxon>
        <taxon>Papilionoideae</taxon>
        <taxon>50 kb inversion clade</taxon>
        <taxon>NPAAA clade</taxon>
        <taxon>indigoferoid/millettioid clade</taxon>
        <taxon>Phaseoleae</taxon>
        <taxon>Mucuna</taxon>
    </lineage>
</organism>
<dbReference type="AlphaFoldDB" id="A0A371GF03"/>
<evidence type="ECO:0000313" key="2">
    <source>
        <dbReference type="Proteomes" id="UP000257109"/>
    </source>
</evidence>
<dbReference type="PANTHER" id="PTHR33067:SF15">
    <property type="entry name" value="RNA-DIRECTED DNA POLYMERASE"/>
    <property type="match status" value="1"/>
</dbReference>
<feature type="non-terminal residue" evidence="1">
    <location>
        <position position="1"/>
    </location>
</feature>
<evidence type="ECO:0000313" key="1">
    <source>
        <dbReference type="EMBL" id="RDX89096.1"/>
    </source>
</evidence>
<protein>
    <recommendedName>
        <fullName evidence="3">Aspartic peptidase DDI1-type domain-containing protein</fullName>
    </recommendedName>
</protein>
<reference evidence="1" key="1">
    <citation type="submission" date="2018-05" db="EMBL/GenBank/DDBJ databases">
        <title>Draft genome of Mucuna pruriens seed.</title>
        <authorList>
            <person name="Nnadi N.E."/>
            <person name="Vos R."/>
            <person name="Hasami M.H."/>
            <person name="Devisetty U.K."/>
            <person name="Aguiy J.C."/>
        </authorList>
    </citation>
    <scope>NUCLEOTIDE SEQUENCE [LARGE SCALE GENOMIC DNA]</scope>
    <source>
        <strain evidence="1">JCA_2017</strain>
    </source>
</reference>
<name>A0A371GF03_MUCPR</name>
<keyword evidence="2" id="KW-1185">Reference proteome</keyword>
<dbReference type="CDD" id="cd00303">
    <property type="entry name" value="retropepsin_like"/>
    <property type="match status" value="1"/>
</dbReference>
<evidence type="ECO:0008006" key="3">
    <source>
        <dbReference type="Google" id="ProtNLM"/>
    </source>
</evidence>
<dbReference type="Proteomes" id="UP000257109">
    <property type="component" value="Unassembled WGS sequence"/>
</dbReference>
<sequence>MQVGQLADTMSQMQSAAEAETKPRAECVPLSFPNQEIVTKRSEIDEDLLKLFKKVEINILLLDAIKQILKYAKFLKELCVYKRKKMKGVVEMGGVVSSLVQHEDARVGIQCILPKNCPDPGIFTIPCIIGGRTFTDAMLDLGALINVMPSSIYKLLNLRDLEPTRMEVQLINQSVMQPLRVLKDVLIQVNELIFPANFYVLDMEDDVSEEGSALILGRPFFMTTKTKIDIHVGTLSMEFGDTYVEFNIFEALKHPA</sequence>
<comment type="caution">
    <text evidence="1">The sequence shown here is derived from an EMBL/GenBank/DDBJ whole genome shotgun (WGS) entry which is preliminary data.</text>
</comment>
<dbReference type="InterPro" id="IPR021109">
    <property type="entry name" value="Peptidase_aspartic_dom_sf"/>
</dbReference>
<accession>A0A371GF03</accession>
<dbReference type="OrthoDB" id="1433126at2759"/>
<dbReference type="SUPFAM" id="SSF50630">
    <property type="entry name" value="Acid proteases"/>
    <property type="match status" value="1"/>
</dbReference>
<dbReference type="Gene3D" id="2.40.70.10">
    <property type="entry name" value="Acid Proteases"/>
    <property type="match status" value="1"/>
</dbReference>